<evidence type="ECO:0000256" key="1">
    <source>
        <dbReference type="SAM" id="MobiDB-lite"/>
    </source>
</evidence>
<dbReference type="WBParaSite" id="NBR_0001702901-mRNA-1">
    <property type="protein sequence ID" value="NBR_0001702901-mRNA-1"/>
    <property type="gene ID" value="NBR_0001702901"/>
</dbReference>
<sequence>MKHERLDELQSADAGVAQVKHSSKNPLKMKNATKSGRNYEEPSAMMTKCAEPYLGDRQVEGKNGETIAEGECVGNEVGTARGQRTKGVVETSWADGLEEENEEENEEATKSNRNLSSGDDDDSPPDNDTKTAAHLVGCRRWPSHITRKPPILHQSLISGKY</sequence>
<gene>
    <name evidence="2" type="ORF">NBR_LOCUS17030</name>
</gene>
<evidence type="ECO:0000313" key="4">
    <source>
        <dbReference type="WBParaSite" id="NBR_0001702901-mRNA-1"/>
    </source>
</evidence>
<dbReference type="EMBL" id="UYSL01022523">
    <property type="protein sequence ID" value="VDL80643.1"/>
    <property type="molecule type" value="Genomic_DNA"/>
</dbReference>
<evidence type="ECO:0000313" key="3">
    <source>
        <dbReference type="Proteomes" id="UP000271162"/>
    </source>
</evidence>
<feature type="compositionally biased region" description="Acidic residues" evidence="1">
    <location>
        <begin position="96"/>
        <end position="106"/>
    </location>
</feature>
<name>A0A0N4YJA0_NIPBR</name>
<proteinExistence type="predicted"/>
<evidence type="ECO:0000313" key="2">
    <source>
        <dbReference type="EMBL" id="VDL80643.1"/>
    </source>
</evidence>
<keyword evidence="3" id="KW-1185">Reference proteome</keyword>
<reference evidence="4" key="1">
    <citation type="submission" date="2017-02" db="UniProtKB">
        <authorList>
            <consortium name="WormBaseParasite"/>
        </authorList>
    </citation>
    <scope>IDENTIFICATION</scope>
</reference>
<feature type="region of interest" description="Disordered" evidence="1">
    <location>
        <begin position="75"/>
        <end position="161"/>
    </location>
</feature>
<accession>A0A0N4YJA0</accession>
<organism evidence="4">
    <name type="scientific">Nippostrongylus brasiliensis</name>
    <name type="common">Rat hookworm</name>
    <dbReference type="NCBI Taxonomy" id="27835"/>
    <lineage>
        <taxon>Eukaryota</taxon>
        <taxon>Metazoa</taxon>
        <taxon>Ecdysozoa</taxon>
        <taxon>Nematoda</taxon>
        <taxon>Chromadorea</taxon>
        <taxon>Rhabditida</taxon>
        <taxon>Rhabditina</taxon>
        <taxon>Rhabditomorpha</taxon>
        <taxon>Strongyloidea</taxon>
        <taxon>Heligmosomidae</taxon>
        <taxon>Nippostrongylus</taxon>
    </lineage>
</organism>
<protein>
    <submittedName>
        <fullName evidence="2 4">Uncharacterized protein</fullName>
    </submittedName>
</protein>
<feature type="region of interest" description="Disordered" evidence="1">
    <location>
        <begin position="1"/>
        <end position="43"/>
    </location>
</feature>
<dbReference type="AlphaFoldDB" id="A0A0N4YJA0"/>
<reference evidence="2 3" key="2">
    <citation type="submission" date="2018-11" db="EMBL/GenBank/DDBJ databases">
        <authorList>
            <consortium name="Pathogen Informatics"/>
        </authorList>
    </citation>
    <scope>NUCLEOTIDE SEQUENCE [LARGE SCALE GENOMIC DNA]</scope>
</reference>
<dbReference type="Proteomes" id="UP000271162">
    <property type="component" value="Unassembled WGS sequence"/>
</dbReference>